<sequence>MTFAPQVETAEISDADLDGISGGHSVSAGIDAGIDAGVAVVLDHGSVGVGVYAEAGPLSVSAGLGASTGHAGAVRTTML</sequence>
<evidence type="ECO:0000313" key="1">
    <source>
        <dbReference type="EMBL" id="MDT0394583.1"/>
    </source>
</evidence>
<evidence type="ECO:0000313" key="2">
    <source>
        <dbReference type="Proteomes" id="UP001183881"/>
    </source>
</evidence>
<organism evidence="1 2">
    <name type="scientific">Streptomyces edwardsiae</name>
    <dbReference type="NCBI Taxonomy" id="3075527"/>
    <lineage>
        <taxon>Bacteria</taxon>
        <taxon>Bacillati</taxon>
        <taxon>Actinomycetota</taxon>
        <taxon>Actinomycetes</taxon>
        <taxon>Kitasatosporales</taxon>
        <taxon>Streptomycetaceae</taxon>
        <taxon>Streptomyces</taxon>
    </lineage>
</organism>
<reference evidence="2" key="1">
    <citation type="submission" date="2023-07" db="EMBL/GenBank/DDBJ databases">
        <title>30 novel species of actinomycetes from the DSMZ collection.</title>
        <authorList>
            <person name="Nouioui I."/>
        </authorList>
    </citation>
    <scope>NUCLEOTIDE SEQUENCE [LARGE SCALE GENOMIC DNA]</scope>
    <source>
        <strain evidence="2">DSM 41636</strain>
    </source>
</reference>
<comment type="caution">
    <text evidence="1">The sequence shown here is derived from an EMBL/GenBank/DDBJ whole genome shotgun (WGS) entry which is preliminary data.</text>
</comment>
<protein>
    <recommendedName>
        <fullName evidence="3">Type A2 lantipeptide</fullName>
    </recommendedName>
</protein>
<evidence type="ECO:0008006" key="3">
    <source>
        <dbReference type="Google" id="ProtNLM"/>
    </source>
</evidence>
<accession>A0ABU2PQZ3</accession>
<dbReference type="EMBL" id="JAVRFA010000006">
    <property type="protein sequence ID" value="MDT0394583.1"/>
    <property type="molecule type" value="Genomic_DNA"/>
</dbReference>
<proteinExistence type="predicted"/>
<keyword evidence="2" id="KW-1185">Reference proteome</keyword>
<dbReference type="Proteomes" id="UP001183881">
    <property type="component" value="Unassembled WGS sequence"/>
</dbReference>
<name>A0ABU2PQZ3_9ACTN</name>
<dbReference type="RefSeq" id="WP_311642393.1">
    <property type="nucleotide sequence ID" value="NZ_JAVRFA010000006.1"/>
</dbReference>
<gene>
    <name evidence="1" type="ORF">RM705_07685</name>
</gene>